<evidence type="ECO:0000313" key="3">
    <source>
        <dbReference type="EMBL" id="KAL0184247.1"/>
    </source>
</evidence>
<dbReference type="InterPro" id="IPR013320">
    <property type="entry name" value="ConA-like_dom_sf"/>
</dbReference>
<feature type="domain" description="Laminin G" evidence="2">
    <location>
        <begin position="1"/>
        <end position="130"/>
    </location>
</feature>
<dbReference type="EMBL" id="JAMKFB020000009">
    <property type="protein sequence ID" value="KAL0184247.1"/>
    <property type="molecule type" value="Genomic_DNA"/>
</dbReference>
<dbReference type="PROSITE" id="PS50025">
    <property type="entry name" value="LAM_G_DOMAIN"/>
    <property type="match status" value="1"/>
</dbReference>
<organism evidence="3 4">
    <name type="scientific">Cirrhinus mrigala</name>
    <name type="common">Mrigala</name>
    <dbReference type="NCBI Taxonomy" id="683832"/>
    <lineage>
        <taxon>Eukaryota</taxon>
        <taxon>Metazoa</taxon>
        <taxon>Chordata</taxon>
        <taxon>Craniata</taxon>
        <taxon>Vertebrata</taxon>
        <taxon>Euteleostomi</taxon>
        <taxon>Actinopterygii</taxon>
        <taxon>Neopterygii</taxon>
        <taxon>Teleostei</taxon>
        <taxon>Ostariophysi</taxon>
        <taxon>Cypriniformes</taxon>
        <taxon>Cyprinidae</taxon>
        <taxon>Labeoninae</taxon>
        <taxon>Labeonini</taxon>
        <taxon>Cirrhinus</taxon>
    </lineage>
</organism>
<proteinExistence type="predicted"/>
<dbReference type="AlphaFoldDB" id="A0ABD0QDK1"/>
<feature type="non-terminal residue" evidence="3">
    <location>
        <position position="1"/>
    </location>
</feature>
<comment type="caution">
    <text evidence="3">The sequence shown here is derived from an EMBL/GenBank/DDBJ whole genome shotgun (WGS) entry which is preliminary data.</text>
</comment>
<gene>
    <name evidence="3" type="ORF">M9458_019943</name>
</gene>
<dbReference type="PANTHER" id="PTHR15036">
    <property type="entry name" value="PIKACHURIN-LIKE PROTEIN"/>
    <property type="match status" value="1"/>
</dbReference>
<sequence length="145" mass="15821">PSAVTFSFNVGDGPVILTVKSPVPLNDRQWHWVRAERNVKEACLQVDQLPLRIIETPPDGHLRLQLGSQLFVGGTTTRQRGFLGCIRAFNMNGVNFDLEERAKGVRVTVAAQPDFVTIGGNALRKAAVTCATAQTLLMVDPLAQK</sequence>
<dbReference type="PANTHER" id="PTHR15036:SF84">
    <property type="entry name" value="CONTACTIN-ASSOCIATED PROTEIN-LIKE 5 ISOFORM X1"/>
    <property type="match status" value="1"/>
</dbReference>
<feature type="non-terminal residue" evidence="3">
    <location>
        <position position="145"/>
    </location>
</feature>
<evidence type="ECO:0000313" key="4">
    <source>
        <dbReference type="Proteomes" id="UP001529510"/>
    </source>
</evidence>
<reference evidence="3 4" key="1">
    <citation type="submission" date="2024-05" db="EMBL/GenBank/DDBJ databases">
        <title>Genome sequencing and assembly of Indian major carp, Cirrhinus mrigala (Hamilton, 1822).</title>
        <authorList>
            <person name="Mohindra V."/>
            <person name="Chowdhury L.M."/>
            <person name="Lal K."/>
            <person name="Jena J.K."/>
        </authorList>
    </citation>
    <scope>NUCLEOTIDE SEQUENCE [LARGE SCALE GENOMIC DNA]</scope>
    <source>
        <strain evidence="3">CM1030</strain>
        <tissue evidence="3">Blood</tissue>
    </source>
</reference>
<protein>
    <recommendedName>
        <fullName evidence="2">Laminin G domain-containing protein</fullName>
    </recommendedName>
</protein>
<dbReference type="CDD" id="cd00110">
    <property type="entry name" value="LamG"/>
    <property type="match status" value="1"/>
</dbReference>
<accession>A0ABD0QDK1</accession>
<keyword evidence="4" id="KW-1185">Reference proteome</keyword>
<dbReference type="Gene3D" id="2.60.120.200">
    <property type="match status" value="1"/>
</dbReference>
<comment type="caution">
    <text evidence="1">Lacks conserved residue(s) required for the propagation of feature annotation.</text>
</comment>
<dbReference type="Proteomes" id="UP001529510">
    <property type="component" value="Unassembled WGS sequence"/>
</dbReference>
<name>A0ABD0QDK1_CIRMR</name>
<evidence type="ECO:0000256" key="1">
    <source>
        <dbReference type="PROSITE-ProRule" id="PRU00122"/>
    </source>
</evidence>
<dbReference type="InterPro" id="IPR050372">
    <property type="entry name" value="Neurexin-related_CASP"/>
</dbReference>
<evidence type="ECO:0000259" key="2">
    <source>
        <dbReference type="PROSITE" id="PS50025"/>
    </source>
</evidence>
<dbReference type="SUPFAM" id="SSF49899">
    <property type="entry name" value="Concanavalin A-like lectins/glucanases"/>
    <property type="match status" value="1"/>
</dbReference>
<dbReference type="Pfam" id="PF02210">
    <property type="entry name" value="Laminin_G_2"/>
    <property type="match status" value="1"/>
</dbReference>
<dbReference type="InterPro" id="IPR001791">
    <property type="entry name" value="Laminin_G"/>
</dbReference>